<name>A0A0J9GXG5_9RHOB</name>
<dbReference type="Pfam" id="PF25917">
    <property type="entry name" value="BSH_RND"/>
    <property type="match status" value="1"/>
</dbReference>
<dbReference type="Proteomes" id="UP000037178">
    <property type="component" value="Unassembled WGS sequence"/>
</dbReference>
<dbReference type="InterPro" id="IPR058625">
    <property type="entry name" value="MdtA-like_BSH"/>
</dbReference>
<gene>
    <name evidence="2" type="ORF">AIOL_003149</name>
</gene>
<dbReference type="GO" id="GO:1990281">
    <property type="term" value="C:efflux pump complex"/>
    <property type="evidence" value="ECO:0007669"/>
    <property type="project" value="TreeGrafter"/>
</dbReference>
<dbReference type="GO" id="GO:0015562">
    <property type="term" value="F:efflux transmembrane transporter activity"/>
    <property type="evidence" value="ECO:0007669"/>
    <property type="project" value="TreeGrafter"/>
</dbReference>
<dbReference type="Gene3D" id="2.40.30.170">
    <property type="match status" value="1"/>
</dbReference>
<feature type="domain" description="Multidrug resistance protein MdtA-like barrel-sandwich hybrid" evidence="1">
    <location>
        <begin position="63"/>
        <end position="248"/>
    </location>
</feature>
<dbReference type="Gene3D" id="2.40.50.100">
    <property type="match status" value="1"/>
</dbReference>
<comment type="caution">
    <text evidence="2">The sequence shown here is derived from an EMBL/GenBank/DDBJ whole genome shotgun (WGS) entry which is preliminary data.</text>
</comment>
<keyword evidence="3" id="KW-1185">Reference proteome</keyword>
<dbReference type="PATRIC" id="fig|1675527.3.peg.3292"/>
<protein>
    <submittedName>
        <fullName evidence="2">Membrane fusion protein of RND family multidrug efflux pump</fullName>
    </submittedName>
</protein>
<sequence length="478" mass="51126">MSLTLGLLAYAGQTIRAAMQERASQEQRQRPARERVFAVSTVPFEPGQVTPVLTTFGEIRSRRTLEVRATAPGTILTLAEGFEEGGQVAAGQLLARLDPADAQSALDVAMTDLTEARAEARDAATSLALAEEDVASAAEQLALRSQSLERLQRRFTRGIGSEDAVENAALAEASAKQSVLNKRQALAQAQARVDQAATAIARREIALAEAERRLADTEIHAEFAGTLSEVNAVEGGLVQNNERLANLVDPGALEVMFRVSAAQYARLLDADGRLIAGEVAAQLDVLGVDLVAQGRISRESAAVGEGQTGRLLFAQLDSARGFRPGDFVTVRAQEPDLRFVVSLPATAVDSAGMVLVLGEEDRLEEAEVQVLRRQGDALLVRARALRGREVVAERSPLLGAGIKVRPLRPDAQGALGAPAEPEPPQMVALTDERRARLIAFIEGNKRMPAEAKQRVLSQLSKPEVPAAMIKRIEARMGG</sequence>
<dbReference type="AlphaFoldDB" id="A0A0J9GXG5"/>
<dbReference type="STRING" id="1675527.AIOL_003149"/>
<dbReference type="PANTHER" id="PTHR30469:SF15">
    <property type="entry name" value="HLYD FAMILY OF SECRETION PROTEINS"/>
    <property type="match status" value="1"/>
</dbReference>
<dbReference type="Gene3D" id="2.40.420.20">
    <property type="match status" value="1"/>
</dbReference>
<dbReference type="SUPFAM" id="SSF111369">
    <property type="entry name" value="HlyD-like secretion proteins"/>
    <property type="match status" value="1"/>
</dbReference>
<proteinExistence type="predicted"/>
<dbReference type="EMBL" id="LFTY01000002">
    <property type="protein sequence ID" value="KMW58178.1"/>
    <property type="molecule type" value="Genomic_DNA"/>
</dbReference>
<evidence type="ECO:0000313" key="2">
    <source>
        <dbReference type="EMBL" id="KMW58178.1"/>
    </source>
</evidence>
<dbReference type="Gene3D" id="1.10.287.470">
    <property type="entry name" value="Helix hairpin bin"/>
    <property type="match status" value="1"/>
</dbReference>
<organism evidence="2 3">
    <name type="scientific">Candidatus Rhodobacter oscarellae</name>
    <dbReference type="NCBI Taxonomy" id="1675527"/>
    <lineage>
        <taxon>Bacteria</taxon>
        <taxon>Pseudomonadati</taxon>
        <taxon>Pseudomonadota</taxon>
        <taxon>Alphaproteobacteria</taxon>
        <taxon>Rhodobacterales</taxon>
        <taxon>Rhodobacter group</taxon>
        <taxon>Rhodobacter</taxon>
    </lineage>
</organism>
<evidence type="ECO:0000313" key="3">
    <source>
        <dbReference type="Proteomes" id="UP000037178"/>
    </source>
</evidence>
<accession>A0A0J9GXG5</accession>
<reference evidence="2 3" key="1">
    <citation type="submission" date="2015-06" db="EMBL/GenBank/DDBJ databases">
        <title>Draft genome sequence of an Alphaproteobacteria species associated to the Mediterranean sponge Oscarella lobularis.</title>
        <authorList>
            <person name="Jourda C."/>
            <person name="Santini S."/>
            <person name="Claverie J.-M."/>
        </authorList>
    </citation>
    <scope>NUCLEOTIDE SEQUENCE [LARGE SCALE GENOMIC DNA]</scope>
    <source>
        <strain evidence="2">IGS</strain>
    </source>
</reference>
<dbReference type="PANTHER" id="PTHR30469">
    <property type="entry name" value="MULTIDRUG RESISTANCE PROTEIN MDTA"/>
    <property type="match status" value="1"/>
</dbReference>
<evidence type="ECO:0000259" key="1">
    <source>
        <dbReference type="Pfam" id="PF25917"/>
    </source>
</evidence>